<sequence length="51" mass="5772">MNLRFIAMIGFTKSRLVRGGEVSLININPNSQVKGYECLKAKAVYQEIKEL</sequence>
<evidence type="ECO:0000313" key="2">
    <source>
        <dbReference type="Proteomes" id="UP000009101"/>
    </source>
</evidence>
<dbReference type="KEGG" id="bcd:BARCL_0357"/>
<reference evidence="1 2" key="2">
    <citation type="journal article" date="2011" name="PLoS Genet.">
        <title>Parallel evolution of a type IV secretion system in radiating lineages of the host-restricted bacterial pathogen Bartonella.</title>
        <authorList>
            <person name="Engel P."/>
            <person name="Salzburger W."/>
            <person name="Liesch M."/>
            <person name="Chang C.C."/>
            <person name="Maruyama S."/>
            <person name="Lanz C."/>
            <person name="Calteau A."/>
            <person name="Lajus A."/>
            <person name="Medigue C."/>
            <person name="Schuster S.C."/>
            <person name="Dehio C."/>
        </authorList>
    </citation>
    <scope>NUCLEOTIDE SEQUENCE [LARGE SCALE GENOMIC DNA]</scope>
    <source>
        <strain evidence="2">CIP 104772 / 73</strain>
    </source>
</reference>
<reference evidence="2" key="1">
    <citation type="submission" date="2009-11" db="EMBL/GenBank/DDBJ databases">
        <title>Genome sequencing of Bartonella species and comparative genomics.</title>
        <authorList>
            <person name="Engel P."/>
            <person name="Salzburger W."/>
            <person name="Marius L."/>
            <person name="Chao-Chin C."/>
            <person name="Soichi M."/>
            <person name="Christa L."/>
            <person name="Alexandra C."/>
            <person name="Aurelie L."/>
            <person name="Claudine M."/>
            <person name="Stephan S.C."/>
            <person name="Christoph D."/>
        </authorList>
    </citation>
    <scope>NUCLEOTIDE SEQUENCE [LARGE SCALE GENOMIC DNA]</scope>
    <source>
        <strain evidence="2">CIP 104772 / 73</strain>
    </source>
</reference>
<proteinExistence type="predicted"/>
<gene>
    <name evidence="1" type="ordered locus">BARCL_0357</name>
</gene>
<dbReference type="Proteomes" id="UP000009101">
    <property type="component" value="Chromosome"/>
</dbReference>
<dbReference type="EMBL" id="FN645454">
    <property type="protein sequence ID" value="CBI76038.1"/>
    <property type="molecule type" value="Genomic_DNA"/>
</dbReference>
<name>E6YGQ0_BARC7</name>
<organism evidence="1 2">
    <name type="scientific">Bartonella clarridgeiae (strain CCUG 45776 / CIP 104772 / 73)</name>
    <dbReference type="NCBI Taxonomy" id="696125"/>
    <lineage>
        <taxon>Bacteria</taxon>
        <taxon>Pseudomonadati</taxon>
        <taxon>Pseudomonadota</taxon>
        <taxon>Alphaproteobacteria</taxon>
        <taxon>Hyphomicrobiales</taxon>
        <taxon>Bartonellaceae</taxon>
        <taxon>Bartonella</taxon>
    </lineage>
</organism>
<evidence type="ECO:0000313" key="1">
    <source>
        <dbReference type="EMBL" id="CBI76038.1"/>
    </source>
</evidence>
<accession>E6YGQ0</accession>
<protein>
    <submittedName>
        <fullName evidence="1">Uncharacterized protein</fullName>
    </submittedName>
</protein>
<dbReference type="AlphaFoldDB" id="E6YGQ0"/>
<dbReference type="HOGENOM" id="CLU_3095988_0_0_5"/>
<keyword evidence="2" id="KW-1185">Reference proteome</keyword>